<accession>A0A7S1BKJ2</accession>
<feature type="chain" id="PRO_5031337388" evidence="1">
    <location>
        <begin position="19"/>
        <end position="218"/>
    </location>
</feature>
<keyword evidence="1" id="KW-0732">Signal</keyword>
<proteinExistence type="predicted"/>
<dbReference type="EMBL" id="HBFR01024279">
    <property type="protein sequence ID" value="CAD8890210.1"/>
    <property type="molecule type" value="Transcribed_RNA"/>
</dbReference>
<evidence type="ECO:0000313" key="2">
    <source>
        <dbReference type="EMBL" id="CAD8890210.1"/>
    </source>
</evidence>
<organism evidence="2">
    <name type="scientific">Corethron hystrix</name>
    <dbReference type="NCBI Taxonomy" id="216773"/>
    <lineage>
        <taxon>Eukaryota</taxon>
        <taxon>Sar</taxon>
        <taxon>Stramenopiles</taxon>
        <taxon>Ochrophyta</taxon>
        <taxon>Bacillariophyta</taxon>
        <taxon>Coscinodiscophyceae</taxon>
        <taxon>Corethrophycidae</taxon>
        <taxon>Corethrales</taxon>
        <taxon>Corethraceae</taxon>
        <taxon>Corethron</taxon>
    </lineage>
</organism>
<gene>
    <name evidence="2" type="ORF">CHYS00102_LOCUS17415</name>
</gene>
<reference evidence="2" key="1">
    <citation type="submission" date="2021-01" db="EMBL/GenBank/DDBJ databases">
        <authorList>
            <person name="Corre E."/>
            <person name="Pelletier E."/>
            <person name="Niang G."/>
            <person name="Scheremetjew M."/>
            <person name="Finn R."/>
            <person name="Kale V."/>
            <person name="Holt S."/>
            <person name="Cochrane G."/>
            <person name="Meng A."/>
            <person name="Brown T."/>
            <person name="Cohen L."/>
        </authorList>
    </citation>
    <scope>NUCLEOTIDE SEQUENCE</scope>
    <source>
        <strain evidence="2">308</strain>
    </source>
</reference>
<evidence type="ECO:0000256" key="1">
    <source>
        <dbReference type="SAM" id="SignalP"/>
    </source>
</evidence>
<sequence length="218" mass="24661">MMRLLYPLLFLKVTITHGTDIIRNRHFADDSGRTESRPQAFLQESNANRRSFENVRSFTSVDAVDGRVLTFDGNEMVASKADFTIQYNNSEANKEIELYQKFLDTDNFMLHDELEKDVHEAFGINVMENNDAKVDKEHQEFLDAETLMLYPEVLNNNTIKMYGIEDVNNLGSHSNPNRPLANLGEFQPLLCNANLATAKCTGKVSNVIPANGVLRTPC</sequence>
<feature type="signal peptide" evidence="1">
    <location>
        <begin position="1"/>
        <end position="18"/>
    </location>
</feature>
<protein>
    <submittedName>
        <fullName evidence="2">Uncharacterized protein</fullName>
    </submittedName>
</protein>
<name>A0A7S1BKJ2_9STRA</name>
<dbReference type="AlphaFoldDB" id="A0A7S1BKJ2"/>